<feature type="transmembrane region" description="Helical" evidence="7">
    <location>
        <begin position="404"/>
        <end position="423"/>
    </location>
</feature>
<dbReference type="CDD" id="cd17321">
    <property type="entry name" value="MFS_MMR_MDR_like"/>
    <property type="match status" value="1"/>
</dbReference>
<evidence type="ECO:0000256" key="3">
    <source>
        <dbReference type="ARBA" id="ARBA00022475"/>
    </source>
</evidence>
<evidence type="ECO:0000256" key="4">
    <source>
        <dbReference type="ARBA" id="ARBA00022692"/>
    </source>
</evidence>
<evidence type="ECO:0000313" key="10">
    <source>
        <dbReference type="Proteomes" id="UP001564626"/>
    </source>
</evidence>
<dbReference type="RefSeq" id="WP_345364712.1">
    <property type="nucleotide sequence ID" value="NZ_BAABII010000012.1"/>
</dbReference>
<evidence type="ECO:0000313" key="9">
    <source>
        <dbReference type="EMBL" id="MEY8039202.1"/>
    </source>
</evidence>
<evidence type="ECO:0000256" key="7">
    <source>
        <dbReference type="SAM" id="Phobius"/>
    </source>
</evidence>
<evidence type="ECO:0000256" key="2">
    <source>
        <dbReference type="ARBA" id="ARBA00022448"/>
    </source>
</evidence>
<dbReference type="PANTHER" id="PTHR42718:SF47">
    <property type="entry name" value="METHYL VIOLOGEN RESISTANCE PROTEIN SMVA"/>
    <property type="match status" value="1"/>
</dbReference>
<dbReference type="EMBL" id="JBGEHV010000009">
    <property type="protein sequence ID" value="MEY8039202.1"/>
    <property type="molecule type" value="Genomic_DNA"/>
</dbReference>
<keyword evidence="5 7" id="KW-1133">Transmembrane helix</keyword>
<evidence type="ECO:0000259" key="8">
    <source>
        <dbReference type="PROSITE" id="PS50850"/>
    </source>
</evidence>
<dbReference type="InterPro" id="IPR020846">
    <property type="entry name" value="MFS_dom"/>
</dbReference>
<dbReference type="Gene3D" id="1.20.1250.20">
    <property type="entry name" value="MFS general substrate transporter like domains"/>
    <property type="match status" value="1"/>
</dbReference>
<dbReference type="SUPFAM" id="SSF103473">
    <property type="entry name" value="MFS general substrate transporter"/>
    <property type="match status" value="1"/>
</dbReference>
<feature type="transmembrane region" description="Helical" evidence="7">
    <location>
        <begin position="164"/>
        <end position="188"/>
    </location>
</feature>
<feature type="transmembrane region" description="Helical" evidence="7">
    <location>
        <begin position="267"/>
        <end position="292"/>
    </location>
</feature>
<protein>
    <submittedName>
        <fullName evidence="9">MFS transporter</fullName>
    </submittedName>
</protein>
<proteinExistence type="predicted"/>
<dbReference type="Proteomes" id="UP001564626">
    <property type="component" value="Unassembled WGS sequence"/>
</dbReference>
<evidence type="ECO:0000256" key="5">
    <source>
        <dbReference type="ARBA" id="ARBA00022989"/>
    </source>
</evidence>
<gene>
    <name evidence="9" type="ORF">AB8O55_07310</name>
</gene>
<dbReference type="InterPro" id="IPR011701">
    <property type="entry name" value="MFS"/>
</dbReference>
<dbReference type="Pfam" id="PF07690">
    <property type="entry name" value="MFS_1"/>
    <property type="match status" value="1"/>
</dbReference>
<feature type="transmembrane region" description="Helical" evidence="7">
    <location>
        <begin position="225"/>
        <end position="246"/>
    </location>
</feature>
<comment type="subcellular location">
    <subcellularLocation>
        <location evidence="1">Cell membrane</location>
        <topology evidence="1">Multi-pass membrane protein</topology>
    </subcellularLocation>
</comment>
<keyword evidence="4 7" id="KW-0812">Transmembrane</keyword>
<keyword evidence="2" id="KW-0813">Transport</keyword>
<feature type="domain" description="Major facilitator superfamily (MFS) profile" evidence="8">
    <location>
        <begin position="14"/>
        <end position="484"/>
    </location>
</feature>
<sequence>MRTSTRATTRDWCGLVFLLLPALLISMDISVLFVAAPAISAALDPSPTQWLWIMDVYTFVLAGLLLTMGSLGDRIGRKRLLLLGSALFGAASLLIAAAPTAELLLVGRALLGIGAATLAPSTFSLVRSTFVDEGQRRTAIAAWTVAFSGGAAAGPILGGLLLEHFWWGSVFLINVPVMVLLLLAVPWLVRESRDPSAARFDLPGAATSLLAVLALVFAAKHLVEHGLSPLALGAGLLGAIALAGFVRRQRRAAHPLIDLVLLRFPAFRAALAGNVVVSFAISGLGLLTFTFLQTVHGLSPLAAALWAMPAFAGTFLGAVLAGALGGRVRPVLLLVGGLLFGAVGFGVVAAVEPRTPLVVLIGGYALLTAGVGVVGTIANALVLETAPADRAGAAAGLSETSTELGSALGIATFGTLAAAVYRAGAEGVPGGTVAEAVADLAPDSAALAVAFDAYTGAINAAALLGAAVLVVVAVITGFGLRAGR</sequence>
<evidence type="ECO:0000256" key="6">
    <source>
        <dbReference type="ARBA" id="ARBA00023136"/>
    </source>
</evidence>
<feature type="transmembrane region" description="Helical" evidence="7">
    <location>
        <begin position="138"/>
        <end position="158"/>
    </location>
</feature>
<feature type="transmembrane region" description="Helical" evidence="7">
    <location>
        <begin position="50"/>
        <end position="68"/>
    </location>
</feature>
<dbReference type="PROSITE" id="PS50850">
    <property type="entry name" value="MFS"/>
    <property type="match status" value="1"/>
</dbReference>
<organism evidence="9 10">
    <name type="scientific">Saccharopolyspora cebuensis</name>
    <dbReference type="NCBI Taxonomy" id="418759"/>
    <lineage>
        <taxon>Bacteria</taxon>
        <taxon>Bacillati</taxon>
        <taxon>Actinomycetota</taxon>
        <taxon>Actinomycetes</taxon>
        <taxon>Pseudonocardiales</taxon>
        <taxon>Pseudonocardiaceae</taxon>
        <taxon>Saccharopolyspora</taxon>
    </lineage>
</organism>
<keyword evidence="6 7" id="KW-0472">Membrane</keyword>
<feature type="transmembrane region" description="Helical" evidence="7">
    <location>
        <begin position="331"/>
        <end position="351"/>
    </location>
</feature>
<name>A0ABV4CGS8_9PSEU</name>
<feature type="transmembrane region" description="Helical" evidence="7">
    <location>
        <begin position="80"/>
        <end position="99"/>
    </location>
</feature>
<feature type="transmembrane region" description="Helical" evidence="7">
    <location>
        <begin position="357"/>
        <end position="383"/>
    </location>
</feature>
<dbReference type="Gene3D" id="1.20.1720.10">
    <property type="entry name" value="Multidrug resistance protein D"/>
    <property type="match status" value="1"/>
</dbReference>
<accession>A0ABV4CGS8</accession>
<evidence type="ECO:0000256" key="1">
    <source>
        <dbReference type="ARBA" id="ARBA00004651"/>
    </source>
</evidence>
<reference evidence="9 10" key="1">
    <citation type="submission" date="2024-08" db="EMBL/GenBank/DDBJ databases">
        <title>Genome mining of Saccharopolyspora cebuensis PGLac3 from Nigerian medicinal plant.</title>
        <authorList>
            <person name="Ezeobiora C.E."/>
            <person name="Igbokwe N.H."/>
            <person name="Amin D.H."/>
            <person name="Mendie U.E."/>
        </authorList>
    </citation>
    <scope>NUCLEOTIDE SEQUENCE [LARGE SCALE GENOMIC DNA]</scope>
    <source>
        <strain evidence="9 10">PGLac3</strain>
    </source>
</reference>
<feature type="transmembrane region" description="Helical" evidence="7">
    <location>
        <begin position="304"/>
        <end position="324"/>
    </location>
</feature>
<comment type="caution">
    <text evidence="9">The sequence shown here is derived from an EMBL/GenBank/DDBJ whole genome shotgun (WGS) entry which is preliminary data.</text>
</comment>
<feature type="transmembrane region" description="Helical" evidence="7">
    <location>
        <begin position="105"/>
        <end position="126"/>
    </location>
</feature>
<keyword evidence="3" id="KW-1003">Cell membrane</keyword>
<dbReference type="PANTHER" id="PTHR42718">
    <property type="entry name" value="MAJOR FACILITATOR SUPERFAMILY MULTIDRUG TRANSPORTER MFSC"/>
    <property type="match status" value="1"/>
</dbReference>
<feature type="transmembrane region" description="Helical" evidence="7">
    <location>
        <begin position="200"/>
        <end position="219"/>
    </location>
</feature>
<dbReference type="InterPro" id="IPR036259">
    <property type="entry name" value="MFS_trans_sf"/>
</dbReference>
<feature type="transmembrane region" description="Helical" evidence="7">
    <location>
        <begin position="457"/>
        <end position="480"/>
    </location>
</feature>
<feature type="transmembrane region" description="Helical" evidence="7">
    <location>
        <begin position="12"/>
        <end position="38"/>
    </location>
</feature>
<keyword evidence="10" id="KW-1185">Reference proteome</keyword>